<dbReference type="PANTHER" id="PTHR35271">
    <property type="entry name" value="ABC TRANSPORTER, SUBSTRATE-BINDING LIPOPROTEIN-RELATED"/>
    <property type="match status" value="1"/>
</dbReference>
<gene>
    <name evidence="2" type="ORF">KL86APRO_10334</name>
</gene>
<accession>A0A212J0U2</accession>
<reference evidence="2" key="1">
    <citation type="submission" date="2016-04" db="EMBL/GenBank/DDBJ databases">
        <authorList>
            <person name="Evans L.H."/>
            <person name="Alamgir A."/>
            <person name="Owens N."/>
            <person name="Weber N.D."/>
            <person name="Virtaneva K."/>
            <person name="Barbian K."/>
            <person name="Babar A."/>
            <person name="Rosenke K."/>
        </authorList>
    </citation>
    <scope>NUCLEOTIDE SEQUENCE</scope>
    <source>
        <strain evidence="2">86</strain>
    </source>
</reference>
<feature type="chain" id="PRO_5013256423" description="ABC transporter substrate-binding protein" evidence="1">
    <location>
        <begin position="36"/>
        <end position="360"/>
    </location>
</feature>
<sequence length="360" mass="39063">MDRTHPVRMRRIVTALLRALTLVCALLCGAASALAEAPLKRIGYLEAGPFWLFDNTWAAFRSSLSRHEDFRYAFPADARISPGWEPAQMQTLAEHARRLMERDDLDLVVGMGTAAVRALLNANTGRTPILGMGMADPLAAKVVASAQDSGVDNFTCPVTVDRWPSMFRVFYDVVRFRKLGIMYADTPDGRVYASLDAAEAIAEELGFSLVRYGGLSSAETAEECRKGLDALHEQGIDAFFIGPLNCFDINGKALAPLLSTLAGWKIPTFARDGSDYVKAGALMGFSTWNFAPTGDFLAAQAHAIFAGARPRTLSMVDRVEPSIALNLAVAKAIGFDFPFDVLVAADELYETVTPTSAEKP</sequence>
<dbReference type="InterPro" id="IPR007487">
    <property type="entry name" value="ABC_transpt-TYRBP-like"/>
</dbReference>
<protein>
    <recommendedName>
        <fullName evidence="3">ABC transporter substrate-binding protein</fullName>
    </recommendedName>
</protein>
<evidence type="ECO:0000313" key="2">
    <source>
        <dbReference type="EMBL" id="SBV93040.1"/>
    </source>
</evidence>
<dbReference type="Gene3D" id="3.40.50.2300">
    <property type="match status" value="2"/>
</dbReference>
<dbReference type="EMBL" id="FLUO01000001">
    <property type="protein sequence ID" value="SBV93040.1"/>
    <property type="molecule type" value="Genomic_DNA"/>
</dbReference>
<dbReference type="PANTHER" id="PTHR35271:SF1">
    <property type="entry name" value="ABC TRANSPORTER, SUBSTRATE-BINDING LIPOPROTEIN"/>
    <property type="match status" value="1"/>
</dbReference>
<keyword evidence="1" id="KW-0732">Signal</keyword>
<evidence type="ECO:0000256" key="1">
    <source>
        <dbReference type="SAM" id="SignalP"/>
    </source>
</evidence>
<evidence type="ECO:0008006" key="3">
    <source>
        <dbReference type="Google" id="ProtNLM"/>
    </source>
</evidence>
<proteinExistence type="predicted"/>
<dbReference type="InterPro" id="IPR028082">
    <property type="entry name" value="Peripla_BP_I"/>
</dbReference>
<organism evidence="2">
    <name type="scientific">uncultured Alphaproteobacteria bacterium</name>
    <dbReference type="NCBI Taxonomy" id="91750"/>
    <lineage>
        <taxon>Bacteria</taxon>
        <taxon>Pseudomonadati</taxon>
        <taxon>Pseudomonadota</taxon>
        <taxon>Alphaproteobacteria</taxon>
        <taxon>environmental samples</taxon>
    </lineage>
</organism>
<dbReference type="AlphaFoldDB" id="A0A212J0U2"/>
<feature type="signal peptide" evidence="1">
    <location>
        <begin position="1"/>
        <end position="35"/>
    </location>
</feature>
<dbReference type="SUPFAM" id="SSF53822">
    <property type="entry name" value="Periplasmic binding protein-like I"/>
    <property type="match status" value="1"/>
</dbReference>
<dbReference type="Pfam" id="PF04392">
    <property type="entry name" value="ABC_sub_bind"/>
    <property type="match status" value="1"/>
</dbReference>
<name>A0A212J0U2_9PROT</name>